<sequence>MIASALGTTVIAISSSDSKLKIAESLGAKHLIKYAMSLNWDQEVLRITGGKGADHVIEEGGAQIIMKSLNSARPGGLIILIGILSAVDILPPEFVPNLAFSGKISKGCVAFSRDTTAEFAKYAEERKSSL</sequence>
<evidence type="ECO:0000313" key="2">
    <source>
        <dbReference type="EMBL" id="KAF2190396.1"/>
    </source>
</evidence>
<dbReference type="SUPFAM" id="SSF51735">
    <property type="entry name" value="NAD(P)-binding Rossmann-fold domains"/>
    <property type="match status" value="1"/>
</dbReference>
<dbReference type="Pfam" id="PF00107">
    <property type="entry name" value="ADH_zinc_N"/>
    <property type="match status" value="1"/>
</dbReference>
<dbReference type="PANTHER" id="PTHR45033:SF2">
    <property type="entry name" value="ZINC-TYPE ALCOHOL DEHYDROGENASE-LIKE PROTEIN C1773.06C"/>
    <property type="match status" value="1"/>
</dbReference>
<dbReference type="EMBL" id="ML994618">
    <property type="protein sequence ID" value="KAF2190396.1"/>
    <property type="molecule type" value="Genomic_DNA"/>
</dbReference>
<dbReference type="OrthoDB" id="3509362at2759"/>
<dbReference type="Gene3D" id="3.90.180.10">
    <property type="entry name" value="Medium-chain alcohol dehydrogenases, catalytic domain"/>
    <property type="match status" value="1"/>
</dbReference>
<proteinExistence type="predicted"/>
<dbReference type="AlphaFoldDB" id="A0A6A6EKI1"/>
<reference evidence="2" key="1">
    <citation type="journal article" date="2020" name="Stud. Mycol.">
        <title>101 Dothideomycetes genomes: a test case for predicting lifestyles and emergence of pathogens.</title>
        <authorList>
            <person name="Haridas S."/>
            <person name="Albert R."/>
            <person name="Binder M."/>
            <person name="Bloem J."/>
            <person name="Labutti K."/>
            <person name="Salamov A."/>
            <person name="Andreopoulos B."/>
            <person name="Baker S."/>
            <person name="Barry K."/>
            <person name="Bills G."/>
            <person name="Bluhm B."/>
            <person name="Cannon C."/>
            <person name="Castanera R."/>
            <person name="Culley D."/>
            <person name="Daum C."/>
            <person name="Ezra D."/>
            <person name="Gonzalez J."/>
            <person name="Henrissat B."/>
            <person name="Kuo A."/>
            <person name="Liang C."/>
            <person name="Lipzen A."/>
            <person name="Lutzoni F."/>
            <person name="Magnuson J."/>
            <person name="Mondo S."/>
            <person name="Nolan M."/>
            <person name="Ohm R."/>
            <person name="Pangilinan J."/>
            <person name="Park H.-J."/>
            <person name="Ramirez L."/>
            <person name="Alfaro M."/>
            <person name="Sun H."/>
            <person name="Tritt A."/>
            <person name="Yoshinaga Y."/>
            <person name="Zwiers L.-H."/>
            <person name="Turgeon B."/>
            <person name="Goodwin S."/>
            <person name="Spatafora J."/>
            <person name="Crous P."/>
            <person name="Grigoriev I."/>
        </authorList>
    </citation>
    <scope>NUCLEOTIDE SEQUENCE</scope>
    <source>
        <strain evidence="2">CBS 207.26</strain>
    </source>
</reference>
<name>A0A6A6EKI1_9PEZI</name>
<accession>A0A6A6EKI1</accession>
<evidence type="ECO:0000259" key="1">
    <source>
        <dbReference type="Pfam" id="PF00107"/>
    </source>
</evidence>
<dbReference type="PANTHER" id="PTHR45033">
    <property type="match status" value="1"/>
</dbReference>
<dbReference type="Proteomes" id="UP000800200">
    <property type="component" value="Unassembled WGS sequence"/>
</dbReference>
<dbReference type="Gene3D" id="3.40.50.720">
    <property type="entry name" value="NAD(P)-binding Rossmann-like Domain"/>
    <property type="match status" value="1"/>
</dbReference>
<evidence type="ECO:0000313" key="3">
    <source>
        <dbReference type="Proteomes" id="UP000800200"/>
    </source>
</evidence>
<dbReference type="InterPro" id="IPR036291">
    <property type="entry name" value="NAD(P)-bd_dom_sf"/>
</dbReference>
<organism evidence="2 3">
    <name type="scientific">Zopfia rhizophila CBS 207.26</name>
    <dbReference type="NCBI Taxonomy" id="1314779"/>
    <lineage>
        <taxon>Eukaryota</taxon>
        <taxon>Fungi</taxon>
        <taxon>Dikarya</taxon>
        <taxon>Ascomycota</taxon>
        <taxon>Pezizomycotina</taxon>
        <taxon>Dothideomycetes</taxon>
        <taxon>Dothideomycetes incertae sedis</taxon>
        <taxon>Zopfiaceae</taxon>
        <taxon>Zopfia</taxon>
    </lineage>
</organism>
<dbReference type="InterPro" id="IPR052711">
    <property type="entry name" value="Zinc_ADH-like"/>
</dbReference>
<feature type="domain" description="Alcohol dehydrogenase-like C-terminal" evidence="1">
    <location>
        <begin position="1"/>
        <end position="116"/>
    </location>
</feature>
<gene>
    <name evidence="2" type="ORF">K469DRAFT_697670</name>
</gene>
<dbReference type="InterPro" id="IPR013149">
    <property type="entry name" value="ADH-like_C"/>
</dbReference>
<protein>
    <submittedName>
        <fullName evidence="2">NAD(P)-binding protein</fullName>
    </submittedName>
</protein>
<keyword evidence="3" id="KW-1185">Reference proteome</keyword>